<dbReference type="Gene3D" id="3.90.640.10">
    <property type="entry name" value="Actin, Chain A, domain 4"/>
    <property type="match status" value="1"/>
</dbReference>
<dbReference type="InterPro" id="IPR043129">
    <property type="entry name" value="ATPase_NBD"/>
</dbReference>
<dbReference type="Gene3D" id="1.20.1270.10">
    <property type="match status" value="1"/>
</dbReference>
<evidence type="ECO:0000256" key="6">
    <source>
        <dbReference type="SAM" id="MobiDB-lite"/>
    </source>
</evidence>
<evidence type="ECO:0000256" key="4">
    <source>
        <dbReference type="RuleBase" id="RU003322"/>
    </source>
</evidence>
<feature type="compositionally biased region" description="Gly residues" evidence="6">
    <location>
        <begin position="610"/>
        <end position="619"/>
    </location>
</feature>
<name>A0ABY8CCY5_9ARCH</name>
<dbReference type="NCBIfam" id="NF001413">
    <property type="entry name" value="PRK00290.1"/>
    <property type="match status" value="1"/>
</dbReference>
<dbReference type="RefSeq" id="WP_347721951.1">
    <property type="nucleotide sequence ID" value="NZ_CP104395.1"/>
</dbReference>
<keyword evidence="1 3" id="KW-0547">Nucleotide-binding</keyword>
<sequence length="637" mass="69856">MGRIIGIDLGTTRSAVAAVKDGEPQILENAEGERVTPSIVAFDDGERLVGKPAKNQMLTNEKNTVKSIKRHMGEDYNVELEGEDYTPQEISSMILQKLKTDAEDKLGEEVEKAVITVPAHFDDTQRQATKDAGEIAGLEVERILNEPTAASLAYGLDEQKDQTVLVYDFGGGTFDVTVLEIGDDIYEVQSTEGDNELGGDDFDQKIIEYVLEKFEEENGIDLSKSDEAMQRIRESAEEAKKELSSRKSTKIQIPFIHQEDGETYNLEQELTRSKFEELVEELIQRTTKPTKKAMDDAGVSTNDIDEVILVGGTTRIPAVKEHVQAITGQKPDQSVSPDEAVAQGAAVQAGSLSGEMDDILLLDVAPLSLGVEVQGGLTETLIEENTTVPAEESKTFTTAQDNQSVVTVHVVQGEREMASDNKSLGQFNLEGIPSAPAGQPRIEVTFEINADGILQVSAEEQQSGEEASITIEDQARLDDDEIEEMKEEAEKHAEEDKKRREFIEAKNKADQMISQAEEQIEEHGEKIDDSVVSEIEEAIEDLEETKEDVEEIEDLEQATETLEEAIEDVESQLQEIGKEIYGDQAGGPGGIDPSNMSQEEIQQAAQNMNMGGGAPGNQGGDDVVDADYEEVDEEKEE</sequence>
<dbReference type="PRINTS" id="PR00301">
    <property type="entry name" value="HEATSHOCK70"/>
</dbReference>
<keyword evidence="8" id="KW-1185">Reference proteome</keyword>
<dbReference type="CDD" id="cd10234">
    <property type="entry name" value="ASKHA_NBD_HSP70_DnaK-like"/>
    <property type="match status" value="1"/>
</dbReference>
<dbReference type="PANTHER" id="PTHR19375">
    <property type="entry name" value="HEAT SHOCK PROTEIN 70KDA"/>
    <property type="match status" value="1"/>
</dbReference>
<feature type="region of interest" description="Disordered" evidence="6">
    <location>
        <begin position="581"/>
        <end position="637"/>
    </location>
</feature>
<dbReference type="InterPro" id="IPR018181">
    <property type="entry name" value="Heat_shock_70_CS"/>
</dbReference>
<evidence type="ECO:0000313" key="7">
    <source>
        <dbReference type="EMBL" id="WEL19079.1"/>
    </source>
</evidence>
<dbReference type="GeneID" id="90589482"/>
<dbReference type="InterPro" id="IPR029048">
    <property type="entry name" value="HSP70_C_sf"/>
</dbReference>
<protein>
    <recommendedName>
        <fullName evidence="3">Chaperone protein DnaK</fullName>
    </recommendedName>
    <alternativeName>
        <fullName evidence="3">HSP70</fullName>
    </alternativeName>
    <alternativeName>
        <fullName evidence="3">Heat shock 70 kDa protein</fullName>
    </alternativeName>
    <alternativeName>
        <fullName evidence="3">Heat shock protein 70</fullName>
    </alternativeName>
</protein>
<organism evidence="7 8">
    <name type="scientific">Candidatus Nanohalococcus occultus</name>
    <dbReference type="NCBI Taxonomy" id="2978047"/>
    <lineage>
        <taxon>Archaea</taxon>
        <taxon>Candidatus Nanohalarchaeota</taxon>
        <taxon>Candidatus Nanohalarchaeota incertae sedis</taxon>
        <taxon>Candidatus Nanohalococcus</taxon>
    </lineage>
</organism>
<proteinExistence type="inferred from homology"/>
<evidence type="ECO:0000256" key="5">
    <source>
        <dbReference type="SAM" id="Coils"/>
    </source>
</evidence>
<evidence type="ECO:0000256" key="3">
    <source>
        <dbReference type="HAMAP-Rule" id="MF_00332"/>
    </source>
</evidence>
<comment type="function">
    <text evidence="3">Acts as a chaperone.</text>
</comment>
<dbReference type="InterPro" id="IPR013126">
    <property type="entry name" value="Hsp_70_fam"/>
</dbReference>
<dbReference type="EMBL" id="CP104395">
    <property type="protein sequence ID" value="WEL19079.1"/>
    <property type="molecule type" value="Genomic_DNA"/>
</dbReference>
<evidence type="ECO:0000313" key="8">
    <source>
        <dbReference type="Proteomes" id="UP001218034"/>
    </source>
</evidence>
<evidence type="ECO:0000256" key="1">
    <source>
        <dbReference type="ARBA" id="ARBA00022741"/>
    </source>
</evidence>
<dbReference type="Pfam" id="PF00012">
    <property type="entry name" value="HSP70"/>
    <property type="match status" value="1"/>
</dbReference>
<dbReference type="Proteomes" id="UP001218034">
    <property type="component" value="Chromosome"/>
</dbReference>
<comment type="similarity">
    <text evidence="3 4">Belongs to the heat shock protein 70 family.</text>
</comment>
<dbReference type="PROSITE" id="PS00329">
    <property type="entry name" value="HSP70_2"/>
    <property type="match status" value="1"/>
</dbReference>
<dbReference type="InterPro" id="IPR029047">
    <property type="entry name" value="HSP70_peptide-bd_sf"/>
</dbReference>
<dbReference type="Gene3D" id="3.30.30.30">
    <property type="match status" value="1"/>
</dbReference>
<keyword evidence="2 3" id="KW-0067">ATP-binding</keyword>
<dbReference type="PROSITE" id="PS01036">
    <property type="entry name" value="HSP70_3"/>
    <property type="match status" value="1"/>
</dbReference>
<feature type="coiled-coil region" evidence="5">
    <location>
        <begin position="475"/>
        <end position="579"/>
    </location>
</feature>
<keyword evidence="5" id="KW-0175">Coiled coil</keyword>
<dbReference type="HAMAP" id="MF_00332">
    <property type="entry name" value="DnaK"/>
    <property type="match status" value="1"/>
</dbReference>
<dbReference type="InterPro" id="IPR012725">
    <property type="entry name" value="Chaperone_DnaK"/>
</dbReference>
<keyword evidence="3" id="KW-0143">Chaperone</keyword>
<accession>A0ABY8CCY5</accession>
<evidence type="ECO:0000256" key="2">
    <source>
        <dbReference type="ARBA" id="ARBA00022840"/>
    </source>
</evidence>
<feature type="compositionally biased region" description="Acidic residues" evidence="6">
    <location>
        <begin position="622"/>
        <end position="637"/>
    </location>
</feature>
<dbReference type="Gene3D" id="2.60.34.10">
    <property type="entry name" value="Substrate Binding Domain Of DNAk, Chain A, domain 1"/>
    <property type="match status" value="1"/>
</dbReference>
<gene>
    <name evidence="3 7" type="primary">dnaK</name>
    <name evidence="7" type="ORF">SVXNc_0047</name>
</gene>
<dbReference type="SUPFAM" id="SSF53067">
    <property type="entry name" value="Actin-like ATPase domain"/>
    <property type="match status" value="2"/>
</dbReference>
<dbReference type="SUPFAM" id="SSF100920">
    <property type="entry name" value="Heat shock protein 70kD (HSP70), peptide-binding domain"/>
    <property type="match status" value="1"/>
</dbReference>
<dbReference type="PROSITE" id="PS00297">
    <property type="entry name" value="HSP70_1"/>
    <property type="match status" value="1"/>
</dbReference>
<dbReference type="Gene3D" id="3.30.420.40">
    <property type="match status" value="3"/>
</dbReference>
<reference evidence="7 8" key="1">
    <citation type="submission" date="2022-09" db="EMBL/GenBank/DDBJ databases">
        <title>Xylan utilization by haloarchaea-nanohaloarchaea associations.</title>
        <authorList>
            <person name="Yakimov M."/>
        </authorList>
    </citation>
    <scope>NUCLEOTIDE SEQUENCE [LARGE SCALE GENOMIC DNA]</scope>
    <source>
        <strain evidence="7 8">SVXNc</strain>
    </source>
</reference>